<accession>A0AAJ2PEP1</accession>
<dbReference type="GO" id="GO:0004519">
    <property type="term" value="F:endonuclease activity"/>
    <property type="evidence" value="ECO:0007669"/>
    <property type="project" value="UniProtKB-KW"/>
</dbReference>
<organism evidence="5 6">
    <name type="scientific">Streptococcus suis</name>
    <dbReference type="NCBI Taxonomy" id="1307"/>
    <lineage>
        <taxon>Bacteria</taxon>
        <taxon>Bacillati</taxon>
        <taxon>Bacillota</taxon>
        <taxon>Bacilli</taxon>
        <taxon>Lactobacillales</taxon>
        <taxon>Streptococcaceae</taxon>
        <taxon>Streptococcus</taxon>
    </lineage>
</organism>
<dbReference type="AlphaFoldDB" id="A0AAJ2PEP1"/>
<reference evidence="5" key="1">
    <citation type="submission" date="2023-07" db="EMBL/GenBank/DDBJ databases">
        <title>Characterization of virulence traits, antimicrobial resistance genes carried by mobile genetic elements and competence in Streptococcus suis strains isolated in France.</title>
        <authorList>
            <person name="Dechene-Tempier M."/>
            <person name="Marois-Crehan C."/>
            <person name="De Boisseson C."/>
            <person name="Lucas P."/>
            <person name="Bougeard S."/>
            <person name="Libante V."/>
            <person name="Payot S."/>
        </authorList>
    </citation>
    <scope>NUCLEOTIDE SEQUENCE</scope>
    <source>
        <strain evidence="5">1551</strain>
    </source>
</reference>
<keyword evidence="2" id="KW-0680">Restriction system</keyword>
<dbReference type="PANTHER" id="PTHR30408:SF12">
    <property type="entry name" value="TYPE I RESTRICTION ENZYME MJAVIII SPECIFICITY SUBUNIT"/>
    <property type="match status" value="1"/>
</dbReference>
<dbReference type="InterPro" id="IPR000055">
    <property type="entry name" value="Restrct_endonuc_typeI_TRD"/>
</dbReference>
<name>A0AAJ2PEP1_STRSU</name>
<evidence type="ECO:0000313" key="5">
    <source>
        <dbReference type="EMBL" id="MDW8645359.1"/>
    </source>
</evidence>
<comment type="caution">
    <text evidence="5">The sequence shown here is derived from an EMBL/GenBank/DDBJ whole genome shotgun (WGS) entry which is preliminary data.</text>
</comment>
<evidence type="ECO:0000259" key="4">
    <source>
        <dbReference type="Pfam" id="PF01420"/>
    </source>
</evidence>
<dbReference type="InterPro" id="IPR044946">
    <property type="entry name" value="Restrct_endonuc_typeI_TRD_sf"/>
</dbReference>
<feature type="non-terminal residue" evidence="5">
    <location>
        <position position="275"/>
    </location>
</feature>
<evidence type="ECO:0000256" key="3">
    <source>
        <dbReference type="ARBA" id="ARBA00023125"/>
    </source>
</evidence>
<dbReference type="Gene3D" id="1.10.287.1120">
    <property type="entry name" value="Bipartite methylase S protein"/>
    <property type="match status" value="1"/>
</dbReference>
<dbReference type="SUPFAM" id="SSF116734">
    <property type="entry name" value="DNA methylase specificity domain"/>
    <property type="match status" value="1"/>
</dbReference>
<dbReference type="GO" id="GO:0009307">
    <property type="term" value="P:DNA restriction-modification system"/>
    <property type="evidence" value="ECO:0007669"/>
    <property type="project" value="UniProtKB-KW"/>
</dbReference>
<evidence type="ECO:0000256" key="2">
    <source>
        <dbReference type="ARBA" id="ARBA00022747"/>
    </source>
</evidence>
<sequence length="275" mass="31515">MTKEKSTVPRLRFPGFTDAWKQRKAMEIFMVVSDKGYADLPILSASQELGMIRRDEIGIDIKYDKEAVANYKRVLPGQFVIHLRSFQGGFAWSEIEGLTSPAYTILDFKEENSSKFWRNVLTSPNFIKKLETVTYGIRDGRSISYSDFSTLNFVIPTLPEQSAIGSFFSDLDQLITLHQRKLDDVKELKKALLQKMFPKGNGNDFPDLRFPEFTDAWKQRKAMEIFKVVSDKGYADLPILSASQELGMIRRDEIGIDIKYDKEAVANYKRVLPGQ</sequence>
<dbReference type="Pfam" id="PF01420">
    <property type="entry name" value="Methylase_S"/>
    <property type="match status" value="1"/>
</dbReference>
<evidence type="ECO:0000313" key="6">
    <source>
        <dbReference type="Proteomes" id="UP001276229"/>
    </source>
</evidence>
<evidence type="ECO:0000256" key="1">
    <source>
        <dbReference type="ARBA" id="ARBA00010923"/>
    </source>
</evidence>
<protein>
    <submittedName>
        <fullName evidence="5">Restriction endonuclease subunit S</fullName>
    </submittedName>
</protein>
<dbReference type="PANTHER" id="PTHR30408">
    <property type="entry name" value="TYPE-1 RESTRICTION ENZYME ECOKI SPECIFICITY PROTEIN"/>
    <property type="match status" value="1"/>
</dbReference>
<proteinExistence type="inferred from homology"/>
<gene>
    <name evidence="5" type="ORF">Q7V66_04230</name>
</gene>
<dbReference type="EMBL" id="JAUTFL010000006">
    <property type="protein sequence ID" value="MDW8645359.1"/>
    <property type="molecule type" value="Genomic_DNA"/>
</dbReference>
<keyword evidence="5" id="KW-0255">Endonuclease</keyword>
<dbReference type="GO" id="GO:0003677">
    <property type="term" value="F:DNA binding"/>
    <property type="evidence" value="ECO:0007669"/>
    <property type="project" value="UniProtKB-KW"/>
</dbReference>
<dbReference type="Gene3D" id="3.90.220.20">
    <property type="entry name" value="DNA methylase specificity domains"/>
    <property type="match status" value="2"/>
</dbReference>
<keyword evidence="5" id="KW-0378">Hydrolase</keyword>
<keyword evidence="3" id="KW-0238">DNA-binding</keyword>
<keyword evidence="5" id="KW-0540">Nuclease</keyword>
<feature type="domain" description="Type I restriction modification DNA specificity" evidence="4">
    <location>
        <begin position="142"/>
        <end position="186"/>
    </location>
</feature>
<dbReference type="Proteomes" id="UP001276229">
    <property type="component" value="Unassembled WGS sequence"/>
</dbReference>
<comment type="similarity">
    <text evidence="1">Belongs to the type-I restriction system S methylase family.</text>
</comment>
<dbReference type="InterPro" id="IPR052021">
    <property type="entry name" value="Type-I_RS_S_subunit"/>
</dbReference>